<evidence type="ECO:0000256" key="2">
    <source>
        <dbReference type="ARBA" id="ARBA00006367"/>
    </source>
</evidence>
<dbReference type="GO" id="GO:0031640">
    <property type="term" value="P:killing of cells of another organism"/>
    <property type="evidence" value="ECO:0007669"/>
    <property type="project" value="UniProtKB-KW"/>
</dbReference>
<gene>
    <name evidence="6" type="ORF">CYJ47_11695</name>
</gene>
<dbReference type="KEGG" id="cpyr:CYJ47_11695"/>
<dbReference type="EMBL" id="CP136958">
    <property type="protein sequence ID" value="WOT01897.1"/>
    <property type="molecule type" value="Genomic_DNA"/>
</dbReference>
<dbReference type="Proteomes" id="UP000234560">
    <property type="component" value="Chromosome"/>
</dbReference>
<dbReference type="GO" id="GO:0005576">
    <property type="term" value="C:extracellular region"/>
    <property type="evidence" value="ECO:0007669"/>
    <property type="project" value="UniProtKB-SubCell"/>
</dbReference>
<keyword evidence="4" id="KW-0204">Cytolysis</keyword>
<name>A0AAF1BVZ0_9CORY</name>
<proteinExistence type="inferred from homology"/>
<sequence>MEEAITNIVEGAVKEDWSLMTDGILGTILKALGLISEGDGALSSLLSSK</sequence>
<dbReference type="InterPro" id="IPR008846">
    <property type="entry name" value="PSMbeta"/>
</dbReference>
<evidence type="ECO:0000256" key="5">
    <source>
        <dbReference type="ARBA" id="ARBA00023026"/>
    </source>
</evidence>
<organism evidence="6 7">
    <name type="scientific">Corynebacterium pyruviciproducens</name>
    <dbReference type="NCBI Taxonomy" id="598660"/>
    <lineage>
        <taxon>Bacteria</taxon>
        <taxon>Bacillati</taxon>
        <taxon>Actinomycetota</taxon>
        <taxon>Actinomycetes</taxon>
        <taxon>Mycobacteriales</taxon>
        <taxon>Corynebacteriaceae</taxon>
        <taxon>Corynebacterium</taxon>
    </lineage>
</organism>
<reference evidence="6" key="1">
    <citation type="submission" date="2017-12" db="EMBL/GenBank/DDBJ databases">
        <authorList>
            <person name="Thomas-White K."/>
            <person name="Wolfe A.J."/>
        </authorList>
    </citation>
    <scope>NUCLEOTIDE SEQUENCE</scope>
    <source>
        <strain evidence="6">UMB0763</strain>
    </source>
</reference>
<reference evidence="6" key="2">
    <citation type="submission" date="2023-10" db="EMBL/GenBank/DDBJ databases">
        <authorList>
            <person name="Choi B."/>
        </authorList>
    </citation>
    <scope>NUCLEOTIDE SEQUENCE</scope>
    <source>
        <strain evidence="6">UMB0763</strain>
    </source>
</reference>
<dbReference type="RefSeq" id="WP_143485510.1">
    <property type="nucleotide sequence ID" value="NZ_CAMIHY010000003.1"/>
</dbReference>
<dbReference type="AlphaFoldDB" id="A0AAF1BVZ0"/>
<evidence type="ECO:0000256" key="3">
    <source>
        <dbReference type="ARBA" id="ARBA00022525"/>
    </source>
</evidence>
<accession>A0AAF1BVZ0</accession>
<keyword evidence="4" id="KW-0354">Hemolysis</keyword>
<evidence type="ECO:0000313" key="7">
    <source>
        <dbReference type="Proteomes" id="UP000234560"/>
    </source>
</evidence>
<evidence type="ECO:0000256" key="1">
    <source>
        <dbReference type="ARBA" id="ARBA00004613"/>
    </source>
</evidence>
<keyword evidence="5" id="KW-0843">Virulence</keyword>
<protein>
    <submittedName>
        <fullName evidence="6">Beta-class phenol-soluble modulin</fullName>
    </submittedName>
</protein>
<comment type="similarity">
    <text evidence="2">Belongs to the staphylococcal hemolytic protein family.</text>
</comment>
<evidence type="ECO:0000313" key="6">
    <source>
        <dbReference type="EMBL" id="WOT01897.1"/>
    </source>
</evidence>
<evidence type="ECO:0000256" key="4">
    <source>
        <dbReference type="ARBA" id="ARBA00022735"/>
    </source>
</evidence>
<dbReference type="Pfam" id="PF05480">
    <property type="entry name" value="PSMbeta"/>
    <property type="match status" value="1"/>
</dbReference>
<keyword evidence="3" id="KW-0964">Secreted</keyword>
<comment type="subcellular location">
    <subcellularLocation>
        <location evidence="1">Secreted</location>
    </subcellularLocation>
</comment>